<dbReference type="PANTHER" id="PTHR21494:SF0">
    <property type="entry name" value="ACTIVATING SIGNAL COINTEGRATOR 1 COMPLEX SUBUNIT 2"/>
    <property type="match status" value="1"/>
</dbReference>
<dbReference type="Pfam" id="PF02845">
    <property type="entry name" value="CUE"/>
    <property type="match status" value="1"/>
</dbReference>
<dbReference type="CDD" id="cd14364">
    <property type="entry name" value="CUE_ASCC2"/>
    <property type="match status" value="1"/>
</dbReference>
<evidence type="ECO:0000313" key="4">
    <source>
        <dbReference type="Proteomes" id="UP000017836"/>
    </source>
</evidence>
<feature type="compositionally biased region" description="Low complexity" evidence="1">
    <location>
        <begin position="98"/>
        <end position="114"/>
    </location>
</feature>
<dbReference type="GO" id="GO:0043130">
    <property type="term" value="F:ubiquitin binding"/>
    <property type="evidence" value="ECO:0000318"/>
    <property type="project" value="GO_Central"/>
</dbReference>
<sequence>MHSQSDSNRVESTTKNSNKTQNRYIPKTQHQTSEQASNNGRNKNIPKTQQQTSEQAPNNGRNENFPANSSFTSQLRQSSEKPNKSFNEFDHGRKVSHADSGGSSSATSSQSMAGGDHDAKKQGGFVRYLPQDEAVASGLGVEHGGLDAIEAQKVVDILNRELGHLLKLNSREFWKQVAIDNSLHEFLDSFLQFRNRWYDFPHHGMKGMVAGVIVGESELSRRVFMIFYRISSNQDLGAPASEMLNPNEYAVLLQEKKLLDMPKLLDICAIFGRDNQELTKSLVMNALKFQPWLIGSLAEVGPRFINLVHTMHQRCNSSLEVLVSSGGSEHLGCARLHQDFLEVMDFLNDGIATLASFVDAYKPAALYFSCSVEMGHGNEELLITLARLHDSLLQTLQQGFALTPNGDDLNPFGKNGATTPDALNPFGKNGATTPDLPLCFKILRTRILEFGWKLLDSCYFSQELCQDEHSLLNATKMFPANIEDPVIRGDILVQTFQEISESSHNQHGRYTFIQNIERSHGIMDRIDILRKNGWIFVDEEQYQYLALLAMPLNSGPQDKAPSLSILSLNDKTQTDEDTAILESKISQIKDLFPECGKGFLSACLEVYNHNPEEVIQRILEDSLHKDLACLDLSLEVIPPPKAPSLNKKDKGKATLEEPIVEPPLRESKGKEPMRESLVREASANHGSSSSSLPSFGRYVRKDREENVNPHFLDEREVNDAVCSAILAAQYDDEYDDSFDDLGLSLVESGLEESESLGERITRYSGSKWGRERKPQFFVKDGKNYSYKVLGSVAVANAQEARIVSQAQKDTIHGLGRGGNIPVGAVKMLMDSNENSNLVSDVAEEVSGRGRGGSNFRGRGQGRGGRNHFRKDRAMKKHFTGLSGY</sequence>
<dbReference type="InterPro" id="IPR052586">
    <property type="entry name" value="ASCC2"/>
</dbReference>
<dbReference type="OMA" id="LSQHEFW"/>
<evidence type="ECO:0000313" key="3">
    <source>
        <dbReference type="EMBL" id="ERN10915.1"/>
    </source>
</evidence>
<dbReference type="InterPro" id="IPR003892">
    <property type="entry name" value="CUE"/>
</dbReference>
<dbReference type="HOGENOM" id="CLU_017249_0_0_1"/>
<dbReference type="KEGG" id="atr:18439096"/>
<dbReference type="Proteomes" id="UP000017836">
    <property type="component" value="Unassembled WGS sequence"/>
</dbReference>
<reference evidence="4" key="1">
    <citation type="journal article" date="2013" name="Science">
        <title>The Amborella genome and the evolution of flowering plants.</title>
        <authorList>
            <consortium name="Amborella Genome Project"/>
        </authorList>
    </citation>
    <scope>NUCLEOTIDE SEQUENCE [LARGE SCALE GENOMIC DNA]</scope>
</reference>
<dbReference type="OrthoDB" id="5577209at2759"/>
<gene>
    <name evidence="3" type="ORF">AMTR_s00164p00047870</name>
</gene>
<evidence type="ECO:0000259" key="2">
    <source>
        <dbReference type="PROSITE" id="PS51140"/>
    </source>
</evidence>
<dbReference type="Gene3D" id="1.10.8.10">
    <property type="entry name" value="DNA helicase RuvA subunit, C-terminal domain"/>
    <property type="match status" value="1"/>
</dbReference>
<dbReference type="AlphaFoldDB" id="W1PUD8"/>
<dbReference type="SUPFAM" id="SSF46934">
    <property type="entry name" value="UBA-like"/>
    <property type="match status" value="1"/>
</dbReference>
<feature type="region of interest" description="Disordered" evidence="1">
    <location>
        <begin position="844"/>
        <end position="884"/>
    </location>
</feature>
<dbReference type="SMART" id="SM00546">
    <property type="entry name" value="CUE"/>
    <property type="match status" value="1"/>
</dbReference>
<organism evidence="3 4">
    <name type="scientific">Amborella trichopoda</name>
    <dbReference type="NCBI Taxonomy" id="13333"/>
    <lineage>
        <taxon>Eukaryota</taxon>
        <taxon>Viridiplantae</taxon>
        <taxon>Streptophyta</taxon>
        <taxon>Embryophyta</taxon>
        <taxon>Tracheophyta</taxon>
        <taxon>Spermatophyta</taxon>
        <taxon>Magnoliopsida</taxon>
        <taxon>Amborellales</taxon>
        <taxon>Amborellaceae</taxon>
        <taxon>Amborella</taxon>
    </lineage>
</organism>
<dbReference type="InterPro" id="IPR009060">
    <property type="entry name" value="UBA-like_sf"/>
</dbReference>
<dbReference type="PANTHER" id="PTHR21494">
    <property type="entry name" value="ACTIVATING SIGNAL COINTEGRATOR 1 COMPLEX SUBUNIT 2 ASC-1 COMPLEX SUBUNIT P100"/>
    <property type="match status" value="1"/>
</dbReference>
<dbReference type="Gramene" id="ERN10915">
    <property type="protein sequence ID" value="ERN10915"/>
    <property type="gene ID" value="AMTR_s00164p00047870"/>
</dbReference>
<feature type="compositionally biased region" description="Basic and acidic residues" evidence="1">
    <location>
        <begin position="663"/>
        <end position="678"/>
    </location>
</feature>
<dbReference type="eggNOG" id="KOG4501">
    <property type="taxonomic scope" value="Eukaryota"/>
</dbReference>
<feature type="region of interest" description="Disordered" evidence="1">
    <location>
        <begin position="641"/>
        <end position="697"/>
    </location>
</feature>
<feature type="compositionally biased region" description="Basic and acidic residues" evidence="1">
    <location>
        <begin position="646"/>
        <end position="655"/>
    </location>
</feature>
<feature type="compositionally biased region" description="Gly residues" evidence="1">
    <location>
        <begin position="848"/>
        <end position="863"/>
    </location>
</feature>
<dbReference type="EMBL" id="KI392764">
    <property type="protein sequence ID" value="ERN10915.1"/>
    <property type="molecule type" value="Genomic_DNA"/>
</dbReference>
<feature type="compositionally biased region" description="Basic residues" evidence="1">
    <location>
        <begin position="864"/>
        <end position="878"/>
    </location>
</feature>
<dbReference type="STRING" id="13333.W1PUD8"/>
<feature type="region of interest" description="Disordered" evidence="1">
    <location>
        <begin position="1"/>
        <end position="122"/>
    </location>
</feature>
<name>W1PUD8_AMBTC</name>
<keyword evidence="4" id="KW-1185">Reference proteome</keyword>
<feature type="compositionally biased region" description="Polar residues" evidence="1">
    <location>
        <begin position="1"/>
        <end position="77"/>
    </location>
</feature>
<protein>
    <recommendedName>
        <fullName evidence="2">CUE domain-containing protein</fullName>
    </recommendedName>
</protein>
<dbReference type="PROSITE" id="PS51140">
    <property type="entry name" value="CUE"/>
    <property type="match status" value="1"/>
</dbReference>
<accession>W1PUD8</accession>
<dbReference type="InterPro" id="IPR041800">
    <property type="entry name" value="ASCC2_CUE"/>
</dbReference>
<feature type="compositionally biased region" description="Basic and acidic residues" evidence="1">
    <location>
        <begin position="78"/>
        <end position="97"/>
    </location>
</feature>
<evidence type="ECO:0000256" key="1">
    <source>
        <dbReference type="SAM" id="MobiDB-lite"/>
    </source>
</evidence>
<feature type="domain" description="CUE" evidence="2">
    <location>
        <begin position="580"/>
        <end position="623"/>
    </location>
</feature>
<proteinExistence type="predicted"/>